<dbReference type="InterPro" id="IPR001633">
    <property type="entry name" value="EAL_dom"/>
</dbReference>
<dbReference type="Proteomes" id="UP000326452">
    <property type="component" value="Unassembled WGS sequence"/>
</dbReference>
<feature type="domain" description="EAL" evidence="1">
    <location>
        <begin position="118"/>
        <end position="171"/>
    </location>
</feature>
<proteinExistence type="predicted"/>
<evidence type="ECO:0000313" key="3">
    <source>
        <dbReference type="Proteomes" id="UP000326452"/>
    </source>
</evidence>
<dbReference type="PROSITE" id="PS50883">
    <property type="entry name" value="EAL"/>
    <property type="match status" value="1"/>
</dbReference>
<dbReference type="SUPFAM" id="SSF141868">
    <property type="entry name" value="EAL domain-like"/>
    <property type="match status" value="1"/>
</dbReference>
<evidence type="ECO:0000313" key="2">
    <source>
        <dbReference type="EMBL" id="VVP84855.1"/>
    </source>
</evidence>
<dbReference type="InterPro" id="IPR035919">
    <property type="entry name" value="EAL_sf"/>
</dbReference>
<reference evidence="2 3" key="1">
    <citation type="submission" date="2019-09" db="EMBL/GenBank/DDBJ databases">
        <authorList>
            <person name="Chandra G."/>
            <person name="Truman W A."/>
        </authorList>
    </citation>
    <scope>NUCLEOTIDE SEQUENCE [LARGE SCALE GENOMIC DNA]</scope>
    <source>
        <strain evidence="2">PS941</strain>
    </source>
</reference>
<evidence type="ECO:0000259" key="1">
    <source>
        <dbReference type="PROSITE" id="PS50883"/>
    </source>
</evidence>
<sequence length="171" mass="18719">MQVVTHEKDWSQCLSGQAGPDLIVCDSLPAQGGIRCLRRLCEHFGFLSVIECQALDVSIRWGLAHFWALAGKYFVGSYGEIVASQIDELLRKTFTVKRTVKRHSHGGLPRAASTAINGAKMELDIDLALALEQIVVFYQPQVCLRTRSIIGVEVLARWTSAKGPTGAAVLP</sequence>
<dbReference type="RefSeq" id="WP_224789289.1">
    <property type="nucleotide sequence ID" value="NZ_CABVJC010000002.1"/>
</dbReference>
<gene>
    <name evidence="2" type="ORF">PS941_01099</name>
</gene>
<dbReference type="AlphaFoldDB" id="A0A5E7SFT5"/>
<dbReference type="Gene3D" id="3.20.20.450">
    <property type="entry name" value="EAL domain"/>
    <property type="match status" value="1"/>
</dbReference>
<dbReference type="EMBL" id="CABVJC010000002">
    <property type="protein sequence ID" value="VVP84855.1"/>
    <property type="molecule type" value="Genomic_DNA"/>
</dbReference>
<organism evidence="2 3">
    <name type="scientific">Pseudomonas fluorescens</name>
    <dbReference type="NCBI Taxonomy" id="294"/>
    <lineage>
        <taxon>Bacteria</taxon>
        <taxon>Pseudomonadati</taxon>
        <taxon>Pseudomonadota</taxon>
        <taxon>Gammaproteobacteria</taxon>
        <taxon>Pseudomonadales</taxon>
        <taxon>Pseudomonadaceae</taxon>
        <taxon>Pseudomonas</taxon>
    </lineage>
</organism>
<protein>
    <recommendedName>
        <fullName evidence="1">EAL domain-containing protein</fullName>
    </recommendedName>
</protein>
<name>A0A5E7SFT5_PSEFL</name>
<accession>A0A5E7SFT5</accession>